<name>A0ABX1TD18_9PROT</name>
<gene>
    <name evidence="3" type="ORF">E4Q08_17845</name>
</gene>
<feature type="signal peptide" evidence="1">
    <location>
        <begin position="1"/>
        <end position="25"/>
    </location>
</feature>
<comment type="caution">
    <text evidence="3">The sequence shown here is derived from an EMBL/GenBank/DDBJ whole genome shotgun (WGS) entry which is preliminary data.</text>
</comment>
<evidence type="ECO:0000259" key="2">
    <source>
        <dbReference type="Pfam" id="PF07589"/>
    </source>
</evidence>
<feature type="chain" id="PRO_5046482713" evidence="1">
    <location>
        <begin position="26"/>
        <end position="310"/>
    </location>
</feature>
<dbReference type="EMBL" id="SPMX01000059">
    <property type="protein sequence ID" value="NMQ06973.1"/>
    <property type="molecule type" value="Genomic_DNA"/>
</dbReference>
<evidence type="ECO:0000313" key="3">
    <source>
        <dbReference type="EMBL" id="NMQ06973.1"/>
    </source>
</evidence>
<keyword evidence="1" id="KW-0732">Signal</keyword>
<keyword evidence="4" id="KW-1185">Reference proteome</keyword>
<reference evidence="3" key="1">
    <citation type="submission" date="2019-03" db="EMBL/GenBank/DDBJ databases">
        <title>Metabolic reconstructions from genomes of highly enriched 'Candidatus Accumulibacter' and 'Candidatus Competibacter' bioreactor populations.</title>
        <authorList>
            <person name="Annavajhala M.K."/>
            <person name="Welles L."/>
            <person name="Abbas B."/>
            <person name="Sorokin D."/>
            <person name="Park H."/>
            <person name="Van Loosdrecht M."/>
            <person name="Chandran K."/>
        </authorList>
    </citation>
    <scope>NUCLEOTIDE SEQUENCE</scope>
    <source>
        <strain evidence="3">SBR_L</strain>
    </source>
</reference>
<evidence type="ECO:0000313" key="4">
    <source>
        <dbReference type="Proteomes" id="UP000886469"/>
    </source>
</evidence>
<evidence type="ECO:0000256" key="1">
    <source>
        <dbReference type="SAM" id="SignalP"/>
    </source>
</evidence>
<dbReference type="InterPro" id="IPR013424">
    <property type="entry name" value="Ice-binding_C"/>
</dbReference>
<sequence length="310" mass="32337">MHTVRTIACAATTLVCLYMATPAQATTTNTLAELLNSGTIQVDGLTFSNFKPLLAQNFPSGSVLLDALRNNPGSLSGMPLIDPTGSGVLSRAFGNATPVVAGNITVEPLPDDASTLSVVDPGLRFTGPTTWSVTAGNTASLQITGFFYDVTSDDPSSRPLLSANLLQEVAGAVTVGPDSFPSGGLPDIALSQALQFVFDARGNYIDGNATSDLFARFDFPGLFHSSDLSSGFTFSNQDSIRVYNLILIGASSEGAYTLGALTERYDPPLPAGSNNRPPPRAFSAAEPASLMLLAIGLAGLGFSHRKQEQE</sequence>
<protein>
    <submittedName>
        <fullName evidence="3">PEP-CTERM sorting domain-containing protein</fullName>
    </submittedName>
</protein>
<dbReference type="Proteomes" id="UP000886469">
    <property type="component" value="Unassembled WGS sequence"/>
</dbReference>
<proteinExistence type="predicted"/>
<dbReference type="Pfam" id="PF07589">
    <property type="entry name" value="PEP-CTERM"/>
    <property type="match status" value="1"/>
</dbReference>
<feature type="domain" description="Ice-binding protein C-terminal" evidence="2">
    <location>
        <begin position="286"/>
        <end position="306"/>
    </location>
</feature>
<accession>A0ABX1TD18</accession>
<organism evidence="3 4">
    <name type="scientific">Candidatus Accumulibacter contiguus</name>
    <dbReference type="NCBI Taxonomy" id="2954381"/>
    <lineage>
        <taxon>Bacteria</taxon>
        <taxon>Pseudomonadati</taxon>
        <taxon>Pseudomonadota</taxon>
        <taxon>Betaproteobacteria</taxon>
        <taxon>Candidatus Accumulibacter</taxon>
    </lineage>
</organism>
<dbReference type="RefSeq" id="WP_169071367.1">
    <property type="nucleotide sequence ID" value="NZ_JAZKUC010000001.1"/>
</dbReference>